<reference evidence="2" key="1">
    <citation type="journal article" date="2019" name="Int. J. Syst. Evol. Microbiol.">
        <title>The Global Catalogue of Microorganisms (GCM) 10K type strain sequencing project: providing services to taxonomists for standard genome sequencing and annotation.</title>
        <authorList>
            <consortium name="The Broad Institute Genomics Platform"/>
            <consortium name="The Broad Institute Genome Sequencing Center for Infectious Disease"/>
            <person name="Wu L."/>
            <person name="Ma J."/>
        </authorList>
    </citation>
    <scope>NUCLEOTIDE SEQUENCE [LARGE SCALE GENOMIC DNA]</scope>
    <source>
        <strain evidence="2">JCM 18053</strain>
    </source>
</reference>
<evidence type="ECO:0000313" key="2">
    <source>
        <dbReference type="Proteomes" id="UP001499852"/>
    </source>
</evidence>
<dbReference type="RefSeq" id="WP_345737410.1">
    <property type="nucleotide sequence ID" value="NZ_BAABIA010000006.1"/>
</dbReference>
<dbReference type="EMBL" id="BAABIA010000006">
    <property type="protein sequence ID" value="GAA5143728.1"/>
    <property type="molecule type" value="Genomic_DNA"/>
</dbReference>
<keyword evidence="2" id="KW-1185">Reference proteome</keyword>
<name>A0ABP9PEN0_9BACT</name>
<gene>
    <name evidence="1" type="ORF">GCM10023213_32270</name>
</gene>
<protein>
    <submittedName>
        <fullName evidence="1">Uncharacterized protein</fullName>
    </submittedName>
</protein>
<evidence type="ECO:0000313" key="1">
    <source>
        <dbReference type="EMBL" id="GAA5143728.1"/>
    </source>
</evidence>
<comment type="caution">
    <text evidence="1">The sequence shown here is derived from an EMBL/GenBank/DDBJ whole genome shotgun (WGS) entry which is preliminary data.</text>
</comment>
<proteinExistence type="predicted"/>
<accession>A0ABP9PEN0</accession>
<dbReference type="Proteomes" id="UP001499852">
    <property type="component" value="Unassembled WGS sequence"/>
</dbReference>
<sequence length="93" mass="10986">MNATKTAFPISAYGLMAEKHWREFRPKMVRELEETSRLEEALYEAQERTLDELLPLEDKLVADGLTMDQASRQAWEMVRERYILLPPEDDQED</sequence>
<organism evidence="1 2">
    <name type="scientific">Prosthecobacter algae</name>
    <dbReference type="NCBI Taxonomy" id="1144682"/>
    <lineage>
        <taxon>Bacteria</taxon>
        <taxon>Pseudomonadati</taxon>
        <taxon>Verrucomicrobiota</taxon>
        <taxon>Verrucomicrobiia</taxon>
        <taxon>Verrucomicrobiales</taxon>
        <taxon>Verrucomicrobiaceae</taxon>
        <taxon>Prosthecobacter</taxon>
    </lineage>
</organism>